<feature type="transmembrane region" description="Helical" evidence="2">
    <location>
        <begin position="63"/>
        <end position="79"/>
    </location>
</feature>
<keyword evidence="2" id="KW-0812">Transmembrane</keyword>
<dbReference type="EMBL" id="QZCH01000038">
    <property type="protein sequence ID" value="RJG38771.1"/>
    <property type="molecule type" value="Genomic_DNA"/>
</dbReference>
<dbReference type="RefSeq" id="WP_119912318.1">
    <property type="nucleotide sequence ID" value="NZ_QZCH01000038.1"/>
</dbReference>
<protein>
    <submittedName>
        <fullName evidence="3">Uncharacterized protein</fullName>
    </submittedName>
</protein>
<organism evidence="3 4">
    <name type="scientific">Motilimonas pumila</name>
    <dbReference type="NCBI Taxonomy" id="2303987"/>
    <lineage>
        <taxon>Bacteria</taxon>
        <taxon>Pseudomonadati</taxon>
        <taxon>Pseudomonadota</taxon>
        <taxon>Gammaproteobacteria</taxon>
        <taxon>Alteromonadales</taxon>
        <taxon>Alteromonadales genera incertae sedis</taxon>
        <taxon>Motilimonas</taxon>
    </lineage>
</organism>
<accession>A0A418YA33</accession>
<dbReference type="AlphaFoldDB" id="A0A418YA33"/>
<gene>
    <name evidence="3" type="ORF">D1Z90_18680</name>
</gene>
<comment type="caution">
    <text evidence="3">The sequence shown here is derived from an EMBL/GenBank/DDBJ whole genome shotgun (WGS) entry which is preliminary data.</text>
</comment>
<evidence type="ECO:0000256" key="2">
    <source>
        <dbReference type="SAM" id="Phobius"/>
    </source>
</evidence>
<reference evidence="3 4" key="2">
    <citation type="submission" date="2019-01" db="EMBL/GenBank/DDBJ databases">
        <title>Motilimonas pumilus sp. nov., isolated from the gut of sea cucumber (Apostichopus japonicus).</title>
        <authorList>
            <person name="Wang F.-Q."/>
            <person name="Ren L.-H."/>
            <person name="Lin Y.-W."/>
            <person name="Sun G.-H."/>
            <person name="Du Z.-J."/>
            <person name="Zhao J.-X."/>
            <person name="Liu X.-J."/>
            <person name="Liu L.-J."/>
        </authorList>
    </citation>
    <scope>NUCLEOTIDE SEQUENCE [LARGE SCALE GENOMIC DNA]</scope>
    <source>
        <strain evidence="3 4">PLHSC7-2</strain>
    </source>
</reference>
<name>A0A418YA33_9GAMM</name>
<evidence type="ECO:0000256" key="1">
    <source>
        <dbReference type="SAM" id="MobiDB-lite"/>
    </source>
</evidence>
<evidence type="ECO:0000313" key="4">
    <source>
        <dbReference type="Proteomes" id="UP000283255"/>
    </source>
</evidence>
<sequence length="80" mass="8928">MSKKQQYVRASDIGRAAFCPHAMSLSKVGAKASDDAKARMQRGEEKHQEMGQKIDADRGREKVVIVILLCIALMLYIMFG</sequence>
<keyword evidence="2" id="KW-0472">Membrane</keyword>
<keyword evidence="2" id="KW-1133">Transmembrane helix</keyword>
<reference evidence="3 4" key="1">
    <citation type="submission" date="2018-09" db="EMBL/GenBank/DDBJ databases">
        <authorList>
            <person name="Wang F."/>
        </authorList>
    </citation>
    <scope>NUCLEOTIDE SEQUENCE [LARGE SCALE GENOMIC DNA]</scope>
    <source>
        <strain evidence="3 4">PLHSC7-2</strain>
    </source>
</reference>
<dbReference type="Proteomes" id="UP000283255">
    <property type="component" value="Unassembled WGS sequence"/>
</dbReference>
<dbReference type="OrthoDB" id="1682104at2"/>
<proteinExistence type="predicted"/>
<evidence type="ECO:0000313" key="3">
    <source>
        <dbReference type="EMBL" id="RJG38771.1"/>
    </source>
</evidence>
<feature type="region of interest" description="Disordered" evidence="1">
    <location>
        <begin position="34"/>
        <end position="54"/>
    </location>
</feature>
<keyword evidence="4" id="KW-1185">Reference proteome</keyword>